<proteinExistence type="predicted"/>
<organism evidence="2 3">
    <name type="scientific">Streptomyces sudanensis</name>
    <dbReference type="NCBI Taxonomy" id="436397"/>
    <lineage>
        <taxon>Bacteria</taxon>
        <taxon>Bacillati</taxon>
        <taxon>Actinomycetota</taxon>
        <taxon>Actinomycetes</taxon>
        <taxon>Kitasatosporales</taxon>
        <taxon>Streptomycetaceae</taxon>
        <taxon>Streptomyces</taxon>
    </lineage>
</organism>
<reference evidence="2" key="1">
    <citation type="submission" date="2022-04" db="EMBL/GenBank/DDBJ databases">
        <title>Systematic whole-genome sequencing reveals an unexpected diversity among actinomycetoma pathogens and provides insights into their antibacterial susceptibilities.</title>
        <authorList>
            <person name="Watson A.K."/>
            <person name="Kepplinger B."/>
            <person name="Bakhiet S.M."/>
            <person name="Mhmoud N.A."/>
            <person name="Chapman J."/>
            <person name="Allenby N."/>
            <person name="Mickiewicz K."/>
            <person name="Goodfellow M."/>
            <person name="Fahal A.H."/>
            <person name="Errington J."/>
        </authorList>
    </citation>
    <scope>NUCLEOTIDE SEQUENCE</scope>
    <source>
        <strain evidence="2">SD 504</strain>
    </source>
</reference>
<accession>A0ABY4T8W5</accession>
<keyword evidence="3" id="KW-1185">Reference proteome</keyword>
<dbReference type="Proteomes" id="UP001056383">
    <property type="component" value="Chromosome"/>
</dbReference>
<evidence type="ECO:0000313" key="2">
    <source>
        <dbReference type="EMBL" id="URN14831.1"/>
    </source>
</evidence>
<protein>
    <submittedName>
        <fullName evidence="2">Uncharacterized protein</fullName>
    </submittedName>
</protein>
<dbReference type="EMBL" id="CP095474">
    <property type="protein sequence ID" value="URN14831.1"/>
    <property type="molecule type" value="Genomic_DNA"/>
</dbReference>
<evidence type="ECO:0000256" key="1">
    <source>
        <dbReference type="SAM" id="MobiDB-lite"/>
    </source>
</evidence>
<dbReference type="RefSeq" id="WP_050986732.1">
    <property type="nucleotide sequence ID" value="NZ_CP095474.1"/>
</dbReference>
<feature type="region of interest" description="Disordered" evidence="1">
    <location>
        <begin position="1"/>
        <end position="22"/>
    </location>
</feature>
<sequence length="202" mass="22332">MHISRDLTLLRSSGTPERREGVTCSGVLSTTRPVVWELRLPGRPPLTLHDRHWANGERDVVLDKPAVVPQVSAALSNLYNRLWSGITGSPSRPEKRLMMYPTYVDGQERPRIRKSLTTADLAAHLGPDGLRALAAREGVTVEPAHDRPDTLRVPLDLDDPPPGKPFQHALFFPAADGETPVAAFTCLRVVPVLRHIGWLPSR</sequence>
<name>A0ABY4T8W5_9ACTN</name>
<evidence type="ECO:0000313" key="3">
    <source>
        <dbReference type="Proteomes" id="UP001056383"/>
    </source>
</evidence>
<gene>
    <name evidence="2" type="ORF">MW084_01610</name>
</gene>